<name>A0A9P1GC65_9DINO</name>
<protein>
    <submittedName>
        <fullName evidence="7">Adenylate cyclase 1</fullName>
    </submittedName>
</protein>
<dbReference type="SMART" id="SM00044">
    <property type="entry name" value="CYCc"/>
    <property type="match status" value="1"/>
</dbReference>
<dbReference type="PROSITE" id="PS50125">
    <property type="entry name" value="GUANYLATE_CYCLASE_2"/>
    <property type="match status" value="1"/>
</dbReference>
<evidence type="ECO:0000313" key="7">
    <source>
        <dbReference type="EMBL" id="CAL4795978.1"/>
    </source>
</evidence>
<feature type="transmembrane region" description="Helical" evidence="2">
    <location>
        <begin position="701"/>
        <end position="722"/>
    </location>
</feature>
<feature type="region of interest" description="Disordered" evidence="1">
    <location>
        <begin position="1"/>
        <end position="110"/>
    </location>
</feature>
<dbReference type="EMBL" id="CAMXCT020004346">
    <property type="protein sequence ID" value="CAL1162041.1"/>
    <property type="molecule type" value="Genomic_DNA"/>
</dbReference>
<dbReference type="AlphaFoldDB" id="A0A9P1GC65"/>
<dbReference type="InterPro" id="IPR002048">
    <property type="entry name" value="EF_hand_dom"/>
</dbReference>
<reference evidence="6" key="2">
    <citation type="submission" date="2024-04" db="EMBL/GenBank/DDBJ databases">
        <authorList>
            <person name="Chen Y."/>
            <person name="Shah S."/>
            <person name="Dougan E. K."/>
            <person name="Thang M."/>
            <person name="Chan C."/>
        </authorList>
    </citation>
    <scope>NUCLEOTIDE SEQUENCE [LARGE SCALE GENOMIC DNA]</scope>
</reference>
<dbReference type="SUPFAM" id="SSF55073">
    <property type="entry name" value="Nucleotide cyclase"/>
    <property type="match status" value="1"/>
</dbReference>
<dbReference type="PANTHER" id="PTHR43081:SF1">
    <property type="entry name" value="ADENYLATE CYCLASE, TERMINAL-DIFFERENTIATION SPECIFIC"/>
    <property type="match status" value="1"/>
</dbReference>
<evidence type="ECO:0000313" key="6">
    <source>
        <dbReference type="EMBL" id="CAL1162041.1"/>
    </source>
</evidence>
<evidence type="ECO:0000259" key="3">
    <source>
        <dbReference type="PROSITE" id="PS50125"/>
    </source>
</evidence>
<dbReference type="InterPro" id="IPR001054">
    <property type="entry name" value="A/G_cyclase"/>
</dbReference>
<feature type="transmembrane region" description="Helical" evidence="2">
    <location>
        <begin position="536"/>
        <end position="554"/>
    </location>
</feature>
<feature type="domain" description="Guanylate cyclase" evidence="3">
    <location>
        <begin position="818"/>
        <end position="950"/>
    </location>
</feature>
<feature type="region of interest" description="Disordered" evidence="1">
    <location>
        <begin position="386"/>
        <end position="489"/>
    </location>
</feature>
<comment type="caution">
    <text evidence="5">The sequence shown here is derived from an EMBL/GenBank/DDBJ whole genome shotgun (WGS) entry which is preliminary data.</text>
</comment>
<dbReference type="InterPro" id="IPR050697">
    <property type="entry name" value="Adenylyl/Guanylyl_Cyclase_3/4"/>
</dbReference>
<dbReference type="EMBL" id="CAMXCT010004346">
    <property type="protein sequence ID" value="CAI4008666.1"/>
    <property type="molecule type" value="Genomic_DNA"/>
</dbReference>
<dbReference type="GO" id="GO:0009190">
    <property type="term" value="P:cyclic nucleotide biosynthetic process"/>
    <property type="evidence" value="ECO:0007669"/>
    <property type="project" value="InterPro"/>
</dbReference>
<dbReference type="CDD" id="cd07302">
    <property type="entry name" value="CHD"/>
    <property type="match status" value="1"/>
</dbReference>
<evidence type="ECO:0000256" key="2">
    <source>
        <dbReference type="SAM" id="Phobius"/>
    </source>
</evidence>
<sequence length="1086" mass="121031">MTPPLAETLLSHPVPRTFEDGKLTFHRSPSELQRAAARRDKRGASRGLLGKTSLPSEETPTPNPVKPMRSQSAPSVVWHREPPPEKQPENPRRLNSAPQKRGTKSSSDLIEVQPLSATELTHLGRILQGQFGQLETEVNLCPPTPAHGNRTPPPDFVDLASAQEKKQGFIHRLADSQCFVSGFMVLTIFALFAPDLDLLLGTVQSQHALSLIMTVCCFLFLIEIIVQSLGKDGYIFRAYFWLDVIALISLLPDTWLFREIFESNQAFVAGRSSRLARLLRIASRSSKATRLNRLTRIVRVAALMPRLGKICAKRVKVNDTNRVLDKKLRRVFNFIDTDMDGYIPQVAVISVISKLKAEEGADDSTALMSLMKSKVVNTLGIMRRLAKTQKSEPHSMLSEGTRSKTSMEFGGRSKTSLEFLAESPCQSQTSGPFGDSPREGPESSHTSPRRKPLSKSHTSNFQAKMKTMALAASSTSQLTRQSPEEVDPEEPIEFAEFRRLMLEDEWVASKLRSACERQLKQASNMKNLTSRHAEHVAVKVALGVLLLLFVLNLIEPTLKNISPLRGLRFCDKLVRVEFPNLTAGVEVPELVKEQVEVWLDAVGKSIGTRSLLYLDLDKKVYCSDIAGHTGGPCTNASHFGQLRGSLLGLDSDLRNTGVRQSDLLLLRVPDFSDAEVSQEQLELGTTAVAVLYDRVHSTVEAWMSLLTTSAVIFIILSGIVLLTRDLTFLSHHLLRPLRDLADEMESIAQLQLAGVSNTEEEEVGEEAETSEVLLIRRTFGNMKKAVRSWGKYVPWPVVQLLLRAGDEAKLEVKEREVTMFFSDIANFTTIVESIEPASCLLLLSRYFNAMSKVIEDHGGVVLEFIGDAIQCIYGAPLHNESHPIYAVEAALRMLNALRRIKEWCQEQNLPEVGIRCGIHTGRVLVGNMGFHSRMKYGIVGEESTIAGRLEELNKTYKTKILISESTHNNLGPHEYFIRPVDFVHLRQVQGASSELVYEVIPMKAKRPSVVNRIISLHAEAMYEYRRLEFANAVRKFEQVNSILADVTDGDDVPSSLMIKRCGTLMGVPPPTEWDGTWDSYVDSLGV</sequence>
<feature type="compositionally biased region" description="Basic and acidic residues" evidence="1">
    <location>
        <begin position="78"/>
        <end position="92"/>
    </location>
</feature>
<gene>
    <name evidence="5" type="ORF">C1SCF055_LOCUS34086</name>
</gene>
<reference evidence="5" key="1">
    <citation type="submission" date="2022-10" db="EMBL/GenBank/DDBJ databases">
        <authorList>
            <person name="Chen Y."/>
            <person name="Dougan E. K."/>
            <person name="Chan C."/>
            <person name="Rhodes N."/>
            <person name="Thang M."/>
        </authorList>
    </citation>
    <scope>NUCLEOTIDE SEQUENCE</scope>
</reference>
<feature type="compositionally biased region" description="Polar residues" evidence="1">
    <location>
        <begin position="472"/>
        <end position="481"/>
    </location>
</feature>
<evidence type="ECO:0000256" key="1">
    <source>
        <dbReference type="SAM" id="MobiDB-lite"/>
    </source>
</evidence>
<organism evidence="5">
    <name type="scientific">Cladocopium goreaui</name>
    <dbReference type="NCBI Taxonomy" id="2562237"/>
    <lineage>
        <taxon>Eukaryota</taxon>
        <taxon>Sar</taxon>
        <taxon>Alveolata</taxon>
        <taxon>Dinophyceae</taxon>
        <taxon>Suessiales</taxon>
        <taxon>Symbiodiniaceae</taxon>
        <taxon>Cladocopium</taxon>
    </lineage>
</organism>
<dbReference type="InterPro" id="IPR029787">
    <property type="entry name" value="Nucleotide_cyclase"/>
</dbReference>
<dbReference type="Pfam" id="PF00211">
    <property type="entry name" value="Guanylate_cyc"/>
    <property type="match status" value="1"/>
</dbReference>
<dbReference type="Gene3D" id="3.30.70.1230">
    <property type="entry name" value="Nucleotide cyclase"/>
    <property type="match status" value="1"/>
</dbReference>
<feature type="transmembrane region" description="Helical" evidence="2">
    <location>
        <begin position="205"/>
        <end position="226"/>
    </location>
</feature>
<dbReference type="PROSITE" id="PS50222">
    <property type="entry name" value="EF_HAND_2"/>
    <property type="match status" value="1"/>
</dbReference>
<keyword evidence="2" id="KW-0812">Transmembrane</keyword>
<dbReference type="Proteomes" id="UP001152797">
    <property type="component" value="Unassembled WGS sequence"/>
</dbReference>
<accession>A0A9P1GC65</accession>
<dbReference type="GO" id="GO:0005509">
    <property type="term" value="F:calcium ion binding"/>
    <property type="evidence" value="ECO:0007669"/>
    <property type="project" value="InterPro"/>
</dbReference>
<keyword evidence="2" id="KW-1133">Transmembrane helix</keyword>
<evidence type="ECO:0000259" key="4">
    <source>
        <dbReference type="PROSITE" id="PS50222"/>
    </source>
</evidence>
<feature type="domain" description="EF-hand" evidence="4">
    <location>
        <begin position="323"/>
        <end position="358"/>
    </location>
</feature>
<dbReference type="OrthoDB" id="421991at2759"/>
<keyword evidence="8" id="KW-1185">Reference proteome</keyword>
<evidence type="ECO:0000313" key="5">
    <source>
        <dbReference type="EMBL" id="CAI4008666.1"/>
    </source>
</evidence>
<dbReference type="PANTHER" id="PTHR43081">
    <property type="entry name" value="ADENYLATE CYCLASE, TERMINAL-DIFFERENTIATION SPECIFIC-RELATED"/>
    <property type="match status" value="1"/>
</dbReference>
<dbReference type="GO" id="GO:0035556">
    <property type="term" value="P:intracellular signal transduction"/>
    <property type="evidence" value="ECO:0007669"/>
    <property type="project" value="InterPro"/>
</dbReference>
<dbReference type="EMBL" id="CAMXCT030004346">
    <property type="protein sequence ID" value="CAL4795978.1"/>
    <property type="molecule type" value="Genomic_DNA"/>
</dbReference>
<feature type="transmembrane region" description="Helical" evidence="2">
    <location>
        <begin position="173"/>
        <end position="193"/>
    </location>
</feature>
<proteinExistence type="predicted"/>
<dbReference type="SUPFAM" id="SSF81324">
    <property type="entry name" value="Voltage-gated potassium channels"/>
    <property type="match status" value="1"/>
</dbReference>
<keyword evidence="2" id="KW-0472">Membrane</keyword>
<evidence type="ECO:0000313" key="8">
    <source>
        <dbReference type="Proteomes" id="UP001152797"/>
    </source>
</evidence>